<dbReference type="EMBL" id="SLXV01000070">
    <property type="protein sequence ID" value="TCP60639.1"/>
    <property type="molecule type" value="Genomic_DNA"/>
</dbReference>
<dbReference type="NCBIfam" id="TIGR02862">
    <property type="entry name" value="spore_BofA"/>
    <property type="match status" value="1"/>
</dbReference>
<gene>
    <name evidence="2" type="ORF">EDD57_1701</name>
</gene>
<organism evidence="2 3">
    <name type="scientific">Baia soyae</name>
    <dbReference type="NCBI Taxonomy" id="1544746"/>
    <lineage>
        <taxon>Bacteria</taxon>
        <taxon>Bacillati</taxon>
        <taxon>Bacillota</taxon>
        <taxon>Bacilli</taxon>
        <taxon>Bacillales</taxon>
        <taxon>Thermoactinomycetaceae</taxon>
        <taxon>Baia</taxon>
    </lineage>
</organism>
<dbReference type="AlphaFoldDB" id="A0A4R2REG5"/>
<keyword evidence="3" id="KW-1185">Reference proteome</keyword>
<accession>A0A4R2REG5</accession>
<dbReference type="InterPro" id="IPR010001">
    <property type="entry name" value="BofA"/>
</dbReference>
<feature type="transmembrane region" description="Helical" evidence="1">
    <location>
        <begin position="38"/>
        <end position="62"/>
    </location>
</feature>
<feature type="transmembrane region" description="Helical" evidence="1">
    <location>
        <begin position="68"/>
        <end position="88"/>
    </location>
</feature>
<keyword evidence="1" id="KW-0812">Transmembrane</keyword>
<proteinExistence type="predicted"/>
<dbReference type="OrthoDB" id="2692225at2"/>
<dbReference type="RefSeq" id="WP_131850026.1">
    <property type="nucleotide sequence ID" value="NZ_SLXV01000070.1"/>
</dbReference>
<name>A0A4R2REG5_9BACL</name>
<protein>
    <submittedName>
        <fullName evidence="2">Inhibitor of the pro-sigma K processing machinery</fullName>
    </submittedName>
</protein>
<evidence type="ECO:0000313" key="2">
    <source>
        <dbReference type="EMBL" id="TCP60639.1"/>
    </source>
</evidence>
<dbReference type="Proteomes" id="UP000294746">
    <property type="component" value="Unassembled WGS sequence"/>
</dbReference>
<reference evidence="2 3" key="1">
    <citation type="submission" date="2019-03" db="EMBL/GenBank/DDBJ databases">
        <title>Genomic Encyclopedia of Type Strains, Phase IV (KMG-IV): sequencing the most valuable type-strain genomes for metagenomic binning, comparative biology and taxonomic classification.</title>
        <authorList>
            <person name="Goeker M."/>
        </authorList>
    </citation>
    <scope>NUCLEOTIDE SEQUENCE [LARGE SCALE GENOMIC DNA]</scope>
    <source>
        <strain evidence="2 3">DSM 46831</strain>
    </source>
</reference>
<evidence type="ECO:0000256" key="1">
    <source>
        <dbReference type="SAM" id="Phobius"/>
    </source>
</evidence>
<keyword evidence="1" id="KW-0472">Membrane</keyword>
<sequence>MELIKWWMLAGILGIVLFMVVSRSVVKPLRWMWRGVMYSVIGGVVLLVVNWIGTFFGFTIAINPITATITGALGLPGLAYLIAVQFFLI</sequence>
<keyword evidence="1" id="KW-1133">Transmembrane helix</keyword>
<feature type="transmembrane region" description="Helical" evidence="1">
    <location>
        <begin position="6"/>
        <end position="26"/>
    </location>
</feature>
<dbReference type="Pfam" id="PF07441">
    <property type="entry name" value="BofA"/>
    <property type="match status" value="1"/>
</dbReference>
<comment type="caution">
    <text evidence="2">The sequence shown here is derived from an EMBL/GenBank/DDBJ whole genome shotgun (WGS) entry which is preliminary data.</text>
</comment>
<evidence type="ECO:0000313" key="3">
    <source>
        <dbReference type="Proteomes" id="UP000294746"/>
    </source>
</evidence>